<comment type="caution">
    <text evidence="1">The sequence shown here is derived from an EMBL/GenBank/DDBJ whole genome shotgun (WGS) entry which is preliminary data.</text>
</comment>
<name>A0ABU5DXR9_9PROT</name>
<dbReference type="EMBL" id="JAXCLX010000001">
    <property type="protein sequence ID" value="MDY0872008.1"/>
    <property type="molecule type" value="Genomic_DNA"/>
</dbReference>
<dbReference type="RefSeq" id="WP_320500428.1">
    <property type="nucleotide sequence ID" value="NZ_JAXCLX010000001.1"/>
</dbReference>
<proteinExistence type="predicted"/>
<keyword evidence="2" id="KW-1185">Reference proteome</keyword>
<organism evidence="1 2">
    <name type="scientific">Dongia rigui</name>
    <dbReference type="NCBI Taxonomy" id="940149"/>
    <lineage>
        <taxon>Bacteria</taxon>
        <taxon>Pseudomonadati</taxon>
        <taxon>Pseudomonadota</taxon>
        <taxon>Alphaproteobacteria</taxon>
        <taxon>Rhodospirillales</taxon>
        <taxon>Dongiaceae</taxon>
        <taxon>Dongia</taxon>
    </lineage>
</organism>
<gene>
    <name evidence="1" type="ORF">SMD31_08740</name>
</gene>
<accession>A0ABU5DXR9</accession>
<evidence type="ECO:0000313" key="1">
    <source>
        <dbReference type="EMBL" id="MDY0872008.1"/>
    </source>
</evidence>
<sequence>MTETSVFLAGRAVRLFKRADRPTRFWQAAFRRPGNARPLVKSTGQDDLEPAKAWALAFLETLCPQPPDPPLLRPEGLPKIRQEKRHVERELALRILSAYRADPLLSQRRLGAALDVSLAVVNAYTARASAQGALAKLDRPAGLGSGLQYVLTAVGEAQLSDLTQAYAHEQLRLYRYLRASFESYLAQYAGAEIVLYGKGEMAQIALAVLAERGITPAVVIAEDSPEAMSRHAVKRQRRQGVLWLATLGDPARLRDAARHHLPGMTVLAPALPAPGV</sequence>
<dbReference type="Proteomes" id="UP001271769">
    <property type="component" value="Unassembled WGS sequence"/>
</dbReference>
<evidence type="ECO:0000313" key="2">
    <source>
        <dbReference type="Proteomes" id="UP001271769"/>
    </source>
</evidence>
<reference evidence="1 2" key="1">
    <citation type="journal article" date="2013" name="Antonie Van Leeuwenhoek">
        <title>Dongia rigui sp. nov., isolated from freshwater of a large wetland in Korea.</title>
        <authorList>
            <person name="Baik K.S."/>
            <person name="Hwang Y.M."/>
            <person name="Choi J.S."/>
            <person name="Kwon J."/>
            <person name="Seong C.N."/>
        </authorList>
    </citation>
    <scope>NUCLEOTIDE SEQUENCE [LARGE SCALE GENOMIC DNA]</scope>
    <source>
        <strain evidence="1 2">04SU4-P</strain>
    </source>
</reference>
<protein>
    <submittedName>
        <fullName evidence="1">Uncharacterized protein</fullName>
    </submittedName>
</protein>